<dbReference type="Pfam" id="PF00015">
    <property type="entry name" value="MCPsignal"/>
    <property type="match status" value="1"/>
</dbReference>
<keyword evidence="3" id="KW-1133">Transmembrane helix</keyword>
<dbReference type="GO" id="GO:0007165">
    <property type="term" value="P:signal transduction"/>
    <property type="evidence" value="ECO:0007669"/>
    <property type="project" value="UniProtKB-KW"/>
</dbReference>
<evidence type="ECO:0000313" key="5">
    <source>
        <dbReference type="EMBL" id="VAW60664.1"/>
    </source>
</evidence>
<feature type="region of interest" description="Disordered" evidence="2">
    <location>
        <begin position="373"/>
        <end position="397"/>
    </location>
</feature>
<dbReference type="EMBL" id="UOFG01000128">
    <property type="protein sequence ID" value="VAW60664.1"/>
    <property type="molecule type" value="Genomic_DNA"/>
</dbReference>
<feature type="domain" description="Methyl-accepting transducer" evidence="4">
    <location>
        <begin position="126"/>
        <end position="301"/>
    </location>
</feature>
<dbReference type="SUPFAM" id="SSF58104">
    <property type="entry name" value="Methyl-accepting chemotaxis protein (MCP) signaling domain"/>
    <property type="match status" value="1"/>
</dbReference>
<sequence>MTNIKCFMPIIGIILISITGYLIFPGSLVVYSSYAIIFIASLITVKCYSENTRNMPVPVPCSEASRNKQLNELLNKLYADIESEISTVQDENTQVQSLINNAIKGLVASFKGLEKESGLQKDKVFSLVEDTSNESDNHHTIRGLAVEATSTLKKIITSITDMSSQSMELVKSLTFIKNDYDNVLKLLDEMDSISSQTNLLALNAAIEAARAGEQGRGFAVVADEVRSLSQRSKSFSNQIRDQFSNTSTTIELASTQVGKMASNDMKMTASSKSHLSDMMSEIEVRNESTTVQLADISNTSELLNKHVGHAIQSLQFEDMITQLTSHIDKRLNRLKILSSTHEVISSSTDGNTGELLVTDQLILDIENILKQADSESVNEQDSPVSQNSMANGEIELF</sequence>
<dbReference type="PROSITE" id="PS50111">
    <property type="entry name" value="CHEMOTAXIS_TRANSDUC_2"/>
    <property type="match status" value="1"/>
</dbReference>
<evidence type="ECO:0000259" key="4">
    <source>
        <dbReference type="PROSITE" id="PS50111"/>
    </source>
</evidence>
<name>A0A3B0XWQ9_9ZZZZ</name>
<dbReference type="Gene3D" id="1.10.287.950">
    <property type="entry name" value="Methyl-accepting chemotaxis protein"/>
    <property type="match status" value="1"/>
</dbReference>
<dbReference type="PANTHER" id="PTHR32089:SF41">
    <property type="entry name" value="METHYL-ACCEPTING CHEMOTAXIS PROTEIN"/>
    <property type="match status" value="1"/>
</dbReference>
<reference evidence="5" key="1">
    <citation type="submission" date="2018-06" db="EMBL/GenBank/DDBJ databases">
        <authorList>
            <person name="Zhirakovskaya E."/>
        </authorList>
    </citation>
    <scope>NUCLEOTIDE SEQUENCE</scope>
</reference>
<organism evidence="5">
    <name type="scientific">hydrothermal vent metagenome</name>
    <dbReference type="NCBI Taxonomy" id="652676"/>
    <lineage>
        <taxon>unclassified sequences</taxon>
        <taxon>metagenomes</taxon>
        <taxon>ecological metagenomes</taxon>
    </lineage>
</organism>
<evidence type="ECO:0000256" key="2">
    <source>
        <dbReference type="SAM" id="MobiDB-lite"/>
    </source>
</evidence>
<evidence type="ECO:0000256" key="1">
    <source>
        <dbReference type="ARBA" id="ARBA00023224"/>
    </source>
</evidence>
<protein>
    <recommendedName>
        <fullName evidence="4">Methyl-accepting transducer domain-containing protein</fullName>
    </recommendedName>
</protein>
<feature type="compositionally biased region" description="Polar residues" evidence="2">
    <location>
        <begin position="374"/>
        <end position="390"/>
    </location>
</feature>
<accession>A0A3B0XWQ9</accession>
<dbReference type="GO" id="GO:0016020">
    <property type="term" value="C:membrane"/>
    <property type="evidence" value="ECO:0007669"/>
    <property type="project" value="InterPro"/>
</dbReference>
<dbReference type="SMART" id="SM00283">
    <property type="entry name" value="MA"/>
    <property type="match status" value="1"/>
</dbReference>
<keyword evidence="1" id="KW-0807">Transducer</keyword>
<keyword evidence="3" id="KW-0472">Membrane</keyword>
<dbReference type="InterPro" id="IPR004089">
    <property type="entry name" value="MCPsignal_dom"/>
</dbReference>
<keyword evidence="3" id="KW-0812">Transmembrane</keyword>
<evidence type="ECO:0000256" key="3">
    <source>
        <dbReference type="SAM" id="Phobius"/>
    </source>
</evidence>
<proteinExistence type="predicted"/>
<dbReference type="AlphaFoldDB" id="A0A3B0XWQ9"/>
<gene>
    <name evidence="5" type="ORF">MNBD_GAMMA11-1394</name>
</gene>
<dbReference type="PANTHER" id="PTHR32089">
    <property type="entry name" value="METHYL-ACCEPTING CHEMOTAXIS PROTEIN MCPB"/>
    <property type="match status" value="1"/>
</dbReference>
<feature type="transmembrane region" description="Helical" evidence="3">
    <location>
        <begin position="7"/>
        <end position="24"/>
    </location>
</feature>